<protein>
    <submittedName>
        <fullName evidence="1">Uncharacterized protein</fullName>
    </submittedName>
</protein>
<evidence type="ECO:0000313" key="1">
    <source>
        <dbReference type="EMBL" id="AVP49624.1"/>
    </source>
</evidence>
<reference evidence="2" key="1">
    <citation type="submission" date="2018-02" db="EMBL/GenBank/DDBJ databases">
        <title>Firefly genomes illuminate parallel origins of bioluminescence in beetles.</title>
        <authorList>
            <person name="Fallon T.R."/>
            <person name="Lower S.E.S."/>
            <person name="Behringer M."/>
            <person name="Weng J.-K."/>
        </authorList>
    </citation>
    <scope>NUCLEOTIDE SEQUENCE [LARGE SCALE GENOMIC DNA]</scope>
</reference>
<dbReference type="Proteomes" id="UP000239250">
    <property type="component" value="Chromosome"/>
</dbReference>
<accession>A0A2S0NKT6</accession>
<dbReference type="EMBL" id="CP027019">
    <property type="protein sequence ID" value="AVP49624.1"/>
    <property type="molecule type" value="Genomic_DNA"/>
</dbReference>
<evidence type="ECO:0000313" key="2">
    <source>
        <dbReference type="Proteomes" id="UP000239250"/>
    </source>
</evidence>
<sequence>MKILLTSILSQYKLDFEIPLLISKFTTPVSISLLKFCEILKMWKNVIQINIKSSGTKELKSLSPISSGTKEKESKISQMIANRNIVEVKIIQVLEVNISNKILLNIEKEKNFLLFRNWSLCIFYPTF</sequence>
<organism evidence="1 2">
    <name type="scientific">Williamsoniiplasma luminosum</name>
    <dbReference type="NCBI Taxonomy" id="214888"/>
    <lineage>
        <taxon>Bacteria</taxon>
        <taxon>Bacillati</taxon>
        <taxon>Mycoplasmatota</taxon>
        <taxon>Mollicutes</taxon>
        <taxon>Entomoplasmatales</taxon>
        <taxon>Williamsoniiplasma</taxon>
    </lineage>
</organism>
<gene>
    <name evidence="1" type="ORF">C5T88_03560</name>
</gene>
<name>A0A2S0NKT6_9MOLU</name>
<dbReference type="AlphaFoldDB" id="A0A2S0NKT6"/>
<proteinExistence type="predicted"/>